<comment type="similarity">
    <text evidence="2">Belongs to the NOC2 family.</text>
</comment>
<evidence type="ECO:0000313" key="5">
    <source>
        <dbReference type="EMBL" id="VEU38794.1"/>
    </source>
</evidence>
<dbReference type="PANTHER" id="PTHR12687">
    <property type="entry name" value="NUCLEOLAR COMPLEX 2 AND RAD4-RELATED"/>
    <property type="match status" value="1"/>
</dbReference>
<dbReference type="EMBL" id="CAACVS010000187">
    <property type="protein sequence ID" value="VEU38794.1"/>
    <property type="molecule type" value="Genomic_DNA"/>
</dbReference>
<evidence type="ECO:0000256" key="1">
    <source>
        <dbReference type="ARBA" id="ARBA00004123"/>
    </source>
</evidence>
<feature type="compositionally biased region" description="Basic and acidic residues" evidence="4">
    <location>
        <begin position="799"/>
        <end position="808"/>
    </location>
</feature>
<gene>
    <name evidence="5" type="ORF">PSNMU_V1.4_AUG-EV-PASAV3_0056260</name>
</gene>
<dbReference type="GO" id="GO:0005730">
    <property type="term" value="C:nucleolus"/>
    <property type="evidence" value="ECO:0007669"/>
    <property type="project" value="TreeGrafter"/>
</dbReference>
<protein>
    <recommendedName>
        <fullName evidence="7">Nucleolar complex protein 2 homolog</fullName>
    </recommendedName>
</protein>
<feature type="compositionally biased region" description="Basic residues" evidence="4">
    <location>
        <begin position="31"/>
        <end position="40"/>
    </location>
</feature>
<feature type="region of interest" description="Disordered" evidence="4">
    <location>
        <begin position="739"/>
        <end position="831"/>
    </location>
</feature>
<proteinExistence type="inferred from homology"/>
<feature type="compositionally biased region" description="Basic and acidic residues" evidence="4">
    <location>
        <begin position="142"/>
        <end position="161"/>
    </location>
</feature>
<dbReference type="GO" id="GO:0042273">
    <property type="term" value="P:ribosomal large subunit biogenesis"/>
    <property type="evidence" value="ECO:0007669"/>
    <property type="project" value="TreeGrafter"/>
</dbReference>
<keyword evidence="3" id="KW-0539">Nucleus</keyword>
<evidence type="ECO:0008006" key="7">
    <source>
        <dbReference type="Google" id="ProtNLM"/>
    </source>
</evidence>
<accession>A0A448Z9V8</accession>
<feature type="compositionally biased region" description="Basic and acidic residues" evidence="4">
    <location>
        <begin position="43"/>
        <end position="55"/>
    </location>
</feature>
<comment type="subcellular location">
    <subcellularLocation>
        <location evidence="1">Nucleus</location>
    </subcellularLocation>
</comment>
<dbReference type="GO" id="GO:0005654">
    <property type="term" value="C:nucleoplasm"/>
    <property type="evidence" value="ECO:0007669"/>
    <property type="project" value="TreeGrafter"/>
</dbReference>
<dbReference type="AlphaFoldDB" id="A0A448Z9V8"/>
<organism evidence="5 6">
    <name type="scientific">Pseudo-nitzschia multistriata</name>
    <dbReference type="NCBI Taxonomy" id="183589"/>
    <lineage>
        <taxon>Eukaryota</taxon>
        <taxon>Sar</taxon>
        <taxon>Stramenopiles</taxon>
        <taxon>Ochrophyta</taxon>
        <taxon>Bacillariophyta</taxon>
        <taxon>Bacillariophyceae</taxon>
        <taxon>Bacillariophycidae</taxon>
        <taxon>Bacillariales</taxon>
        <taxon>Bacillariaceae</taxon>
        <taxon>Pseudo-nitzschia</taxon>
    </lineage>
</organism>
<evidence type="ECO:0000256" key="3">
    <source>
        <dbReference type="ARBA" id="ARBA00023242"/>
    </source>
</evidence>
<evidence type="ECO:0000256" key="2">
    <source>
        <dbReference type="ARBA" id="ARBA00005907"/>
    </source>
</evidence>
<dbReference type="Proteomes" id="UP000291116">
    <property type="component" value="Unassembled WGS sequence"/>
</dbReference>
<feature type="region of interest" description="Disordered" evidence="4">
    <location>
        <begin position="296"/>
        <end position="337"/>
    </location>
</feature>
<reference evidence="5 6" key="1">
    <citation type="submission" date="2019-01" db="EMBL/GenBank/DDBJ databases">
        <authorList>
            <person name="Ferrante I. M."/>
        </authorList>
    </citation>
    <scope>NUCLEOTIDE SEQUENCE [LARGE SCALE GENOMIC DNA]</scope>
    <source>
        <strain evidence="5 6">B856</strain>
    </source>
</reference>
<sequence length="831" mass="95042">MAKQSKRTRKFNSSGGVKGRLQKGTITNKGSLKRKGKKNGSNKSEDKANAKRARMDNASAQYKAEIEQKREEADFVSKKNLGELDMDSFFQTFDDDDTDDVDNVEEKMMDDEDDDSDDVDSMEENDGTKSQGSDSEDEDLEAAERLMKEEMAKLQNKDPEFHQFLQENEDSLLDYGNDDAPDDDSDDDDVAEEESEELEERKKTKDADPNDSSIRLTPALLAKYERGAFKSHGVKALRKIVNAYKSACHMMDEEKQKDGRGGQHYSFGSSDVFDRLMVVSLTKCKDEFHYHLLGEGSNAGEKKEDSKRAKKTRDDDDSDSENEDEDDEDIFDPEKPINPKILERGKRWNDLNPILYTFFKATAHILTEAKESQLVVFVLKALFEYIPYMTPYPRLAETMLKTLTSLWSAPIDSSEDYQVVRLHAFLRIRQLAMTQPFPFIEECLKKLYLAYAQRAKFATASSVTSALPTLTFMGNCVVELYSLDYHSSYQHAFIYIRQLALHLRTAMQKKTPEAMGAIYCWQFLHCLKLWVAVLTEACQSDDDSDVLGSNEDQLLRSLIFPLTQVILGTARLIPSTRYLPLRLHCVRLLQQLAAAAEIFIPTTSILLDVFDLHELSQPPKKVHKSNIQPMALTLRLRADNPLRSMEELEMCLSEVFVLLNREVDLYRYSAGFPEFSVRICQRLRKYSKETRNGRWRAYAKGCIELCERNSTYVMNERANGTILTDIAPKDVKQLEVLRPQSAPSMGQRFKQSLEKEKRLEAASKPVQSRKTKENDVAKGTKKNKNKESKNTKTKKKQVRKSEVDDALEHGNTSLNEEDEVEEGINWSDEEE</sequence>
<dbReference type="Pfam" id="PF03715">
    <property type="entry name" value="Noc2"/>
    <property type="match status" value="1"/>
</dbReference>
<feature type="compositionally biased region" description="Acidic residues" evidence="4">
    <location>
        <begin position="315"/>
        <end position="331"/>
    </location>
</feature>
<evidence type="ECO:0000256" key="4">
    <source>
        <dbReference type="SAM" id="MobiDB-lite"/>
    </source>
</evidence>
<keyword evidence="6" id="KW-1185">Reference proteome</keyword>
<feature type="compositionally biased region" description="Basic and acidic residues" evidence="4">
    <location>
        <begin position="199"/>
        <end position="208"/>
    </location>
</feature>
<feature type="compositionally biased region" description="Acidic residues" evidence="4">
    <location>
        <begin position="93"/>
        <end position="125"/>
    </location>
</feature>
<feature type="region of interest" description="Disordered" evidence="4">
    <location>
        <begin position="1"/>
        <end position="216"/>
    </location>
</feature>
<dbReference type="GO" id="GO:0030691">
    <property type="term" value="C:Noc2p-Noc3p complex"/>
    <property type="evidence" value="ECO:0007669"/>
    <property type="project" value="TreeGrafter"/>
</dbReference>
<feature type="compositionally biased region" description="Basic and acidic residues" evidence="4">
    <location>
        <begin position="64"/>
        <end position="82"/>
    </location>
</feature>
<dbReference type="OrthoDB" id="10266662at2759"/>
<feature type="compositionally biased region" description="Acidic residues" evidence="4">
    <location>
        <begin position="815"/>
        <end position="831"/>
    </location>
</feature>
<feature type="compositionally biased region" description="Basic residues" evidence="4">
    <location>
        <begin position="1"/>
        <end position="10"/>
    </location>
</feature>
<feature type="compositionally biased region" description="Acidic residues" evidence="4">
    <location>
        <begin position="167"/>
        <end position="198"/>
    </location>
</feature>
<evidence type="ECO:0000313" key="6">
    <source>
        <dbReference type="Proteomes" id="UP000291116"/>
    </source>
</evidence>
<name>A0A448Z9V8_9STRA</name>
<feature type="compositionally biased region" description="Basic and acidic residues" evidence="4">
    <location>
        <begin position="751"/>
        <end position="761"/>
    </location>
</feature>
<dbReference type="GO" id="GO:0030690">
    <property type="term" value="C:Noc1p-Noc2p complex"/>
    <property type="evidence" value="ECO:0007669"/>
    <property type="project" value="TreeGrafter"/>
</dbReference>
<dbReference type="PANTHER" id="PTHR12687:SF4">
    <property type="entry name" value="NUCLEOLAR COMPLEX PROTEIN 2 HOMOLOG"/>
    <property type="match status" value="1"/>
</dbReference>
<dbReference type="InterPro" id="IPR005343">
    <property type="entry name" value="Noc2"/>
</dbReference>